<evidence type="ECO:0000256" key="4">
    <source>
        <dbReference type="ARBA" id="ARBA00022679"/>
    </source>
</evidence>
<keyword evidence="8 14" id="KW-0067">ATP-binding</keyword>
<dbReference type="EMBL" id="DAAVKY010000006">
    <property type="protein sequence ID" value="HAF5123496.1"/>
    <property type="molecule type" value="Genomic_DNA"/>
</dbReference>
<evidence type="ECO:0000313" key="18">
    <source>
        <dbReference type="EMBL" id="HAF3334887.1"/>
    </source>
</evidence>
<keyword evidence="4 14" id="KW-0808">Transferase</keyword>
<comment type="subunit">
    <text evidence="14">Homodimer.</text>
</comment>
<feature type="binding site" evidence="14">
    <location>
        <position position="231"/>
    </location>
    <ligand>
        <name>substrate</name>
    </ligand>
</feature>
<evidence type="ECO:0000313" key="45">
    <source>
        <dbReference type="EMBL" id="HAF6714685.1"/>
    </source>
</evidence>
<evidence type="ECO:0000313" key="49">
    <source>
        <dbReference type="EMBL" id="HAG5294499.1"/>
    </source>
</evidence>
<sequence length="404" mass="43554">MKFERHHRILKELSISGVVKVSNLAKSLKVTKETIRSDLNELAGQGYLTRCHGGAFITLDSLDNVAKNEIAYVLEKYESAQKIKKGLSAMKNNVCVIGSFNVDIISYLPRLPSTGESLLADKFIFSPGGKGCNQALAASYADSDVHFITKVSSDHFSDYAINFINSSKIHKSVIYQTKETQTGTATIMVNGDTGDNVIAIYPGANMTISPDEITIQKEAIVHSDIVLVQLETNYEALQQTIRLAQKNDIPVIINPAPYNDMVNTIIDNIDYITPNETEAGLLANMAVNDIESAKCEAKIIHQKGVKNTIITLGSKGSLAYDGTQFIYSPAFPAVVKNTAGAGDAFNGALASGLAKGKSLASALCYASAFASLAVETPNASDMPENDSVLHRIQGSHYKQTISTH</sequence>
<dbReference type="EMBL" id="DAAVLA010000006">
    <property type="protein sequence ID" value="HAF5170564.1"/>
    <property type="molecule type" value="Genomic_DNA"/>
</dbReference>
<evidence type="ECO:0000313" key="35">
    <source>
        <dbReference type="EMBL" id="HAF5348715.1"/>
    </source>
</evidence>
<evidence type="ECO:0000313" key="22">
    <source>
        <dbReference type="EMBL" id="HAF3671643.1"/>
    </source>
</evidence>
<evidence type="ECO:0000256" key="2">
    <source>
        <dbReference type="ARBA" id="ARBA00012035"/>
    </source>
</evidence>
<dbReference type="SUPFAM" id="SSF53613">
    <property type="entry name" value="Ribokinase-like"/>
    <property type="match status" value="1"/>
</dbReference>
<comment type="activity regulation">
    <text evidence="14">Activated by a monovalent cation that binds near, but not in, the active site. The most likely occupant of the site in vivo is potassium. Ion binding induces a conformational change that may alter substrate affinity.</text>
</comment>
<evidence type="ECO:0000256" key="5">
    <source>
        <dbReference type="ARBA" id="ARBA00022723"/>
    </source>
</evidence>
<evidence type="ECO:0000256" key="7">
    <source>
        <dbReference type="ARBA" id="ARBA00022777"/>
    </source>
</evidence>
<dbReference type="EMBL" id="DAAVKH010000005">
    <property type="protein sequence ID" value="HAF5193804.1"/>
    <property type="molecule type" value="Genomic_DNA"/>
</dbReference>
<keyword evidence="6 14" id="KW-0547">Nucleotide-binding</keyword>
<feature type="binding site" evidence="14">
    <location>
        <position position="373"/>
    </location>
    <ligand>
        <name>K(+)</name>
        <dbReference type="ChEBI" id="CHEBI:29103"/>
    </ligand>
</feature>
<dbReference type="InterPro" id="IPR001034">
    <property type="entry name" value="DeoR_HTH"/>
</dbReference>
<comment type="similarity">
    <text evidence="14">Belongs to the carbohydrate kinase PfkB family. Ribokinase subfamily.</text>
</comment>
<evidence type="ECO:0000313" key="27">
    <source>
        <dbReference type="EMBL" id="HAF5109731.1"/>
    </source>
</evidence>
<dbReference type="InterPro" id="IPR002139">
    <property type="entry name" value="Ribo/fructo_kinase"/>
</dbReference>
<dbReference type="GO" id="GO:0003700">
    <property type="term" value="F:DNA-binding transcription factor activity"/>
    <property type="evidence" value="ECO:0007669"/>
    <property type="project" value="InterPro"/>
</dbReference>
<dbReference type="EMBL" id="DAAUWO010000005">
    <property type="protein sequence ID" value="HAF3513612.1"/>
    <property type="molecule type" value="Genomic_DNA"/>
</dbReference>
<comment type="similarity">
    <text evidence="1">Belongs to the carbohydrate kinase pfkB family.</text>
</comment>
<dbReference type="PRINTS" id="PR00990">
    <property type="entry name" value="RIBOKINASE"/>
</dbReference>
<dbReference type="EMBL" id="DAAUZV010000006">
    <property type="protein sequence ID" value="HAF3797456.1"/>
    <property type="molecule type" value="Genomic_DNA"/>
</dbReference>
<name>A0A764ZXQ6_SALER</name>
<dbReference type="EMBL" id="DAAWKU010000005">
    <property type="protein sequence ID" value="HAF8293873.1"/>
    <property type="molecule type" value="Genomic_DNA"/>
</dbReference>
<evidence type="ECO:0000259" key="15">
    <source>
        <dbReference type="PROSITE" id="PS51000"/>
    </source>
</evidence>
<evidence type="ECO:0000313" key="17">
    <source>
        <dbReference type="EMBL" id="HAF3215459.1"/>
    </source>
</evidence>
<dbReference type="EMBL" id="DAAUVR010000005">
    <property type="protein sequence ID" value="HAF3402826.1"/>
    <property type="molecule type" value="Genomic_DNA"/>
</dbReference>
<keyword evidence="7 14" id="KW-0418">Kinase</keyword>
<evidence type="ECO:0000256" key="3">
    <source>
        <dbReference type="ARBA" id="ARBA00016943"/>
    </source>
</evidence>
<dbReference type="EMBL" id="DAAUYY010000005">
    <property type="protein sequence ID" value="HAF3878752.1"/>
    <property type="molecule type" value="Genomic_DNA"/>
</dbReference>
<evidence type="ECO:0000256" key="12">
    <source>
        <dbReference type="ARBA" id="ARBA00023163"/>
    </source>
</evidence>
<dbReference type="PROSITE" id="PS00584">
    <property type="entry name" value="PFKB_KINASES_2"/>
    <property type="match status" value="1"/>
</dbReference>
<dbReference type="InterPro" id="IPR036388">
    <property type="entry name" value="WH-like_DNA-bd_sf"/>
</dbReference>
<evidence type="ECO:0000313" key="25">
    <source>
        <dbReference type="EMBL" id="HAF3869747.1"/>
    </source>
</evidence>
<dbReference type="EMBL" id="DAAUTO010000005">
    <property type="protein sequence ID" value="HAF3215459.1"/>
    <property type="molecule type" value="Genomic_DNA"/>
</dbReference>
<protein>
    <recommendedName>
        <fullName evidence="3 14">Ribokinase</fullName>
        <shortName evidence="14">RK</shortName>
        <ecNumber evidence="2 14">2.7.1.15</ecNumber>
    </recommendedName>
</protein>
<evidence type="ECO:0000313" key="34">
    <source>
        <dbReference type="EMBL" id="HAF5324509.1"/>
    </source>
</evidence>
<dbReference type="EMBL" id="DAAVMD010000005">
    <property type="protein sequence ID" value="HAF5348715.1"/>
    <property type="molecule type" value="Genomic_DNA"/>
</dbReference>
<feature type="binding site" evidence="14">
    <location>
        <begin position="101"/>
        <end position="103"/>
    </location>
    <ligand>
        <name>substrate</name>
    </ligand>
</feature>
<evidence type="ECO:0000313" key="46">
    <source>
        <dbReference type="EMBL" id="HAF6733738.1"/>
    </source>
</evidence>
<evidence type="ECO:0000313" key="40">
    <source>
        <dbReference type="EMBL" id="HAF6658073.1"/>
    </source>
</evidence>
<dbReference type="InterPro" id="IPR011611">
    <property type="entry name" value="PfkB_dom"/>
</dbReference>
<comment type="cofactor">
    <cofactor evidence="14">
        <name>Mg(2+)</name>
        <dbReference type="ChEBI" id="CHEBI:18420"/>
    </cofactor>
    <text evidence="14">Requires a divalent cation, most likely magnesium in vivo, as an electrophilic catalyst to aid phosphoryl group transfer. It is the chelate of the metal and the nucleotide that is the actual substrate.</text>
</comment>
<comment type="catalytic activity">
    <reaction evidence="14">
        <text>D-ribose + ATP = D-ribose 5-phosphate + ADP + H(+)</text>
        <dbReference type="Rhea" id="RHEA:13697"/>
        <dbReference type="ChEBI" id="CHEBI:15378"/>
        <dbReference type="ChEBI" id="CHEBI:30616"/>
        <dbReference type="ChEBI" id="CHEBI:47013"/>
        <dbReference type="ChEBI" id="CHEBI:78346"/>
        <dbReference type="ChEBI" id="CHEBI:456216"/>
        <dbReference type="EC" id="2.7.1.15"/>
    </reaction>
</comment>
<evidence type="ECO:0000313" key="24">
    <source>
        <dbReference type="EMBL" id="HAF3797456.1"/>
    </source>
</evidence>
<dbReference type="GO" id="GO:0005524">
    <property type="term" value="F:ATP binding"/>
    <property type="evidence" value="ECO:0007669"/>
    <property type="project" value="UniProtKB-UniRule"/>
</dbReference>
<dbReference type="EMBL" id="DAAVXA010000005">
    <property type="protein sequence ID" value="HAF6733738.1"/>
    <property type="molecule type" value="Genomic_DNA"/>
</dbReference>
<evidence type="ECO:0000313" key="16">
    <source>
        <dbReference type="EMBL" id="HAF3186826.1"/>
    </source>
</evidence>
<dbReference type="Pfam" id="PF08220">
    <property type="entry name" value="HTH_DeoR"/>
    <property type="match status" value="1"/>
</dbReference>
<feature type="domain" description="HTH deoR-type" evidence="15">
    <location>
        <begin position="2"/>
        <end position="57"/>
    </location>
</feature>
<evidence type="ECO:0000313" key="20">
    <source>
        <dbReference type="EMBL" id="HAF3402826.1"/>
    </source>
</evidence>
<dbReference type="Gene3D" id="1.10.10.10">
    <property type="entry name" value="Winged helix-like DNA-binding domain superfamily/Winged helix DNA-binding domain"/>
    <property type="match status" value="1"/>
</dbReference>
<feature type="active site" description="Proton acceptor" evidence="14">
    <location>
        <position position="343"/>
    </location>
</feature>
<keyword evidence="10 14" id="KW-0630">Potassium</keyword>
<gene>
    <name evidence="14" type="primary">rbsK</name>
    <name evidence="47" type="ORF">G5T50_002512</name>
    <name evidence="48" type="ORF">G5U81_003517</name>
    <name evidence="25" type="ORF">G8A31_002584</name>
    <name evidence="26" type="ORF">G8A47_002273</name>
    <name evidence="31" type="ORF">G8A55_002441</name>
    <name evidence="16" type="ORF">G8A69_002315</name>
    <name evidence="34" type="ORF">G8A89_001896</name>
    <name evidence="29" type="ORF">G8A90_002440</name>
    <name evidence="17" type="ORF">G8A92_002584</name>
    <name evidence="20" type="ORF">G8B74_002525</name>
    <name evidence="19" type="ORF">G8B77_003165</name>
    <name evidence="24" type="ORF">G8B86_003031</name>
    <name evidence="41" type="ORF">G8B88_002443</name>
    <name evidence="30" type="ORF">G8B90_002885</name>
    <name evidence="39" type="ORF">G8B91_003607</name>
    <name evidence="36" type="ORF">G8B93_003033</name>
    <name evidence="38" type="ORF">G8B95_003022</name>
    <name evidence="23" type="ORF">G8B96_003033</name>
    <name evidence="43" type="ORF">G8B98_002315</name>
    <name evidence="37" type="ORF">G8C00_002437</name>
    <name evidence="46" type="ORF">G8C09_002584</name>
    <name evidence="21" type="ORF">G8C18_002443</name>
    <name evidence="42" type="ORF">G8C20_002527</name>
    <name evidence="44" type="ORF">G8C25_002888</name>
    <name evidence="35" type="ORF">G8C48_002584</name>
    <name evidence="27" type="ORF">G8C49_003161</name>
    <name evidence="32" type="ORF">G8C54_003466</name>
    <name evidence="49" type="ORF">G8R32_002378</name>
    <name evidence="45" type="ORF">G9A23_002443</name>
    <name evidence="40" type="ORF">G9A34_002441</name>
    <name evidence="22" type="ORF">G9A38_003032</name>
    <name evidence="18" type="ORF">G9A39_003024</name>
    <name evidence="33" type="ORF">G9A43_002443</name>
    <name evidence="28" type="ORF">G9A47_002888</name>
</gene>
<dbReference type="EMBL" id="DAAVWY010000004">
    <property type="protein sequence ID" value="HAF6714685.1"/>
    <property type="molecule type" value="Genomic_DNA"/>
</dbReference>
<evidence type="ECO:0000313" key="48">
    <source>
        <dbReference type="EMBL" id="HAF8618050.1"/>
    </source>
</evidence>
<evidence type="ECO:0000313" key="47">
    <source>
        <dbReference type="EMBL" id="HAF8293873.1"/>
    </source>
</evidence>
<comment type="caution">
    <text evidence="49">The sequence shown here is derived from an EMBL/GenBank/DDBJ whole genome shotgun (WGS) entry which is preliminary data.</text>
</comment>
<evidence type="ECO:0000313" key="29">
    <source>
        <dbReference type="EMBL" id="HAF5160594.1"/>
    </source>
</evidence>
<feature type="binding site" evidence="14">
    <location>
        <position position="339"/>
    </location>
    <ligand>
        <name>K(+)</name>
        <dbReference type="ChEBI" id="CHEBI:29103"/>
    </ligand>
</feature>
<dbReference type="RefSeq" id="WP_058650239.1">
    <property type="nucleotide sequence ID" value="NZ_JYPU01000011.1"/>
</dbReference>
<accession>A0A764ZXQ6</accession>
<dbReference type="EMBL" id="DAAUTX010000005">
    <property type="protein sequence ID" value="HAF3186826.1"/>
    <property type="molecule type" value="Genomic_DNA"/>
</dbReference>
<evidence type="ECO:0000256" key="13">
    <source>
        <dbReference type="ARBA" id="ARBA00023277"/>
    </source>
</evidence>
<dbReference type="PANTHER" id="PTHR10584">
    <property type="entry name" value="SUGAR KINASE"/>
    <property type="match status" value="1"/>
</dbReference>
<dbReference type="UniPathway" id="UPA00916">
    <property type="reaction ID" value="UER00889"/>
</dbReference>
<evidence type="ECO:0000256" key="14">
    <source>
        <dbReference type="HAMAP-Rule" id="MF_01987"/>
    </source>
</evidence>
<dbReference type="EMBL" id="DAAVWQ010000005">
    <property type="protein sequence ID" value="HAF6662789.1"/>
    <property type="molecule type" value="Genomic_DNA"/>
</dbReference>
<dbReference type="EC" id="2.7.1.15" evidence="2 14"/>
<dbReference type="InterPro" id="IPR036390">
    <property type="entry name" value="WH_DNA-bd_sf"/>
</dbReference>
<feature type="binding site" evidence="14">
    <location>
        <begin position="342"/>
        <end position="343"/>
    </location>
    <ligand>
        <name>ATP</name>
        <dbReference type="ChEBI" id="CHEBI:30616"/>
    </ligand>
</feature>
<dbReference type="EMBL" id="DAAUZQ010000005">
    <property type="protein sequence ID" value="HAF3869747.1"/>
    <property type="molecule type" value="Genomic_DNA"/>
</dbReference>
<feature type="binding site" evidence="14">
    <location>
        <begin position="311"/>
        <end position="316"/>
    </location>
    <ligand>
        <name>ATP</name>
        <dbReference type="ChEBI" id="CHEBI:30616"/>
    </ligand>
</feature>
<reference evidence="49" key="2">
    <citation type="submission" date="2020-02" db="EMBL/GenBank/DDBJ databases">
        <authorList>
            <consortium name="NCBI Pathogen Detection Project"/>
        </authorList>
    </citation>
    <scope>NUCLEOTIDE SEQUENCE</scope>
    <source>
        <strain evidence="30">MA.00-00330</strain>
        <strain evidence="21">MA.01-02555</strain>
        <strain evidence="17">MA.01-02557</strain>
        <strain evidence="22">MA.01-02565</strain>
        <strain evidence="18">MA.1090603783</strain>
        <strain evidence="33">MA.98-00142</strain>
        <strain evidence="46">MA.BD-DU-2006-11-011980</strain>
        <strain evidence="34">MA.BD-DU-2006-12-002356</strain>
        <strain evidence="44">MA.BD-DU-2006-12-005205</strain>
        <strain evidence="40">MA.BD-DU-2006-12-006829</strain>
        <strain evidence="37">MA.BD-DU-2007-01-002056</strain>
        <strain evidence="20">MA.BD-DU-2007-01-002397</strain>
        <strain evidence="36">MA.BD-DU-2007-01-002854</strain>
        <strain evidence="43">MA.BD-DU-2007-02-004233</strain>
        <strain evidence="42">MA.BD-DU-2007-02-006914</strain>
        <strain evidence="23">MA.BD-OM-2006-12-002191</strain>
        <strain evidence="29">MA.BD-OM-2006-12-006393</strain>
        <strain evidence="16">MA.BD-OM-2006-12-006859</strain>
        <strain evidence="31">MA.BD-OM-2007-01-002579</strain>
        <strain evidence="28">MA.BD-OM-2007-01-002582</strain>
        <strain evidence="35">MA.BD-PM-2006-11-009480</strain>
        <strain evidence="32">MA.BD-PM-2006-11-012216</strain>
        <strain evidence="49">MA.BD-PM-2008-01-008561</strain>
        <strain evidence="48">MA.BD-PM-2008-12-003167</strain>
        <strain evidence="41">MA.CIT_ST109</strain>
        <strain evidence="24">MA.CIT_ST99</strain>
        <strain evidence="47">MA.DB_4</strain>
        <strain evidence="19">MA.GW_S04918-06</strain>
        <strain evidence="27">MA.GW_S05925-08</strain>
        <strain evidence="25">MA.R18</strain>
        <strain evidence="26">MA.R48</strain>
        <strain evidence="38">MA.R62</strain>
        <strain evidence="39">MA.WR-04-00283</strain>
        <strain evidence="45">MA.WR_88-83</strain>
    </source>
</reference>
<comment type="pathway">
    <text evidence="14">Carbohydrate metabolism; D-ribose degradation; D-ribose 5-phosphate from beta-D-ribopyranose: step 2/2.</text>
</comment>
<dbReference type="PROSITE" id="PS51000">
    <property type="entry name" value="HTH_DEOR_2"/>
    <property type="match status" value="1"/>
</dbReference>
<dbReference type="EMBL" id="DAAVLF010000006">
    <property type="protein sequence ID" value="HAF5199545.1"/>
    <property type="molecule type" value="Genomic_DNA"/>
</dbReference>
<comment type="subcellular location">
    <subcellularLocation>
        <location evidence="14">Cytoplasm</location>
    </subcellularLocation>
</comment>
<dbReference type="SMART" id="SM00420">
    <property type="entry name" value="HTH_DEOR"/>
    <property type="match status" value="1"/>
</dbReference>
<dbReference type="InterPro" id="IPR011877">
    <property type="entry name" value="Ribokinase"/>
</dbReference>
<feature type="binding site" evidence="14">
    <location>
        <position position="337"/>
    </location>
    <ligand>
        <name>K(+)</name>
        <dbReference type="ChEBI" id="CHEBI:29103"/>
    </ligand>
</feature>
<dbReference type="GO" id="GO:0004747">
    <property type="term" value="F:ribokinase activity"/>
    <property type="evidence" value="ECO:0007669"/>
    <property type="project" value="UniProtKB-UniRule"/>
</dbReference>
<comment type="caution">
    <text evidence="14">Lacks conserved residue(s) required for the propagation of feature annotation.</text>
</comment>
<dbReference type="EMBL" id="DAAVMI010000007">
    <property type="protein sequence ID" value="HAF5382556.1"/>
    <property type="molecule type" value="Genomic_DNA"/>
</dbReference>
<evidence type="ECO:0000313" key="41">
    <source>
        <dbReference type="EMBL" id="HAF6662789.1"/>
    </source>
</evidence>
<evidence type="ECO:0000313" key="23">
    <source>
        <dbReference type="EMBL" id="HAF3713804.1"/>
    </source>
</evidence>
<keyword evidence="12" id="KW-0804">Transcription</keyword>
<evidence type="ECO:0000256" key="6">
    <source>
        <dbReference type="ARBA" id="ARBA00022741"/>
    </source>
</evidence>
<evidence type="ECO:0000256" key="10">
    <source>
        <dbReference type="ARBA" id="ARBA00022958"/>
    </source>
</evidence>
<dbReference type="EMBL" id="DAAVLW010000004">
    <property type="protein sequence ID" value="HAF5324509.1"/>
    <property type="molecule type" value="Genomic_DNA"/>
</dbReference>
<keyword evidence="13 14" id="KW-0119">Carbohydrate metabolism</keyword>
<proteinExistence type="inferred from homology"/>
<dbReference type="EMBL" id="DAAVBC010000006">
    <property type="protein sequence ID" value="HAF3713804.1"/>
    <property type="molecule type" value="Genomic_DNA"/>
</dbReference>
<dbReference type="InterPro" id="IPR002173">
    <property type="entry name" value="Carboh/pur_kinase_PfkB_CS"/>
</dbReference>
<evidence type="ECO:0000313" key="26">
    <source>
        <dbReference type="EMBL" id="HAF3878752.1"/>
    </source>
</evidence>
<dbReference type="Gene3D" id="3.40.1190.20">
    <property type="match status" value="1"/>
</dbReference>
<dbReference type="EMBL" id="DAAVXB010000005">
    <property type="protein sequence ID" value="HAF6658073.1"/>
    <property type="molecule type" value="Genomic_DNA"/>
</dbReference>
<dbReference type="GO" id="GO:0005829">
    <property type="term" value="C:cytosol"/>
    <property type="evidence" value="ECO:0007669"/>
    <property type="project" value="TreeGrafter"/>
</dbReference>
<dbReference type="EMBL" id="DAAVWZ010000005">
    <property type="protein sequence ID" value="HAF6676972.1"/>
    <property type="molecule type" value="Genomic_DNA"/>
</dbReference>
<feature type="binding site" evidence="14">
    <location>
        <position position="275"/>
    </location>
    <ligand>
        <name>ATP</name>
        <dbReference type="ChEBI" id="CHEBI:30616"/>
    </ligand>
</feature>
<evidence type="ECO:0000313" key="38">
    <source>
        <dbReference type="EMBL" id="HAF5368128.1"/>
    </source>
</evidence>
<dbReference type="EMBL" id="DAAYQF010000005">
    <property type="protein sequence ID" value="HAG5294499.1"/>
    <property type="molecule type" value="Genomic_DNA"/>
</dbReference>
<evidence type="ECO:0000313" key="37">
    <source>
        <dbReference type="EMBL" id="HAF5362906.1"/>
    </source>
</evidence>
<dbReference type="HAMAP" id="MF_01987">
    <property type="entry name" value="Ribokinase"/>
    <property type="match status" value="1"/>
</dbReference>
<keyword evidence="5 14" id="KW-0479">Metal-binding</keyword>
<evidence type="ECO:0000313" key="43">
    <source>
        <dbReference type="EMBL" id="HAF6676972.1"/>
    </source>
</evidence>
<dbReference type="EMBL" id="DAAVWS010000006">
    <property type="protein sequence ID" value="HAF6705596.1"/>
    <property type="molecule type" value="Genomic_DNA"/>
</dbReference>
<dbReference type="EMBL" id="DAAVAO010000006">
    <property type="protein sequence ID" value="HAF3671643.1"/>
    <property type="molecule type" value="Genomic_DNA"/>
</dbReference>
<keyword evidence="11" id="KW-0805">Transcription regulation</keyword>
<keyword evidence="9 14" id="KW-0460">Magnesium</keyword>
<evidence type="ECO:0000313" key="31">
    <source>
        <dbReference type="EMBL" id="HAF5193804.1"/>
    </source>
</evidence>
<evidence type="ECO:0000313" key="39">
    <source>
        <dbReference type="EMBL" id="HAF5382556.1"/>
    </source>
</evidence>
<dbReference type="AlphaFoldDB" id="A0A764ZXQ6"/>
<evidence type="ECO:0000313" key="42">
    <source>
        <dbReference type="EMBL" id="HAF6672357.1"/>
    </source>
</evidence>
<feature type="binding site" evidence="14">
    <location>
        <position position="376"/>
    </location>
    <ligand>
        <name>K(+)</name>
        <dbReference type="ChEBI" id="CHEBI:29103"/>
    </ligand>
</feature>
<reference evidence="49" key="1">
    <citation type="journal article" date="2018" name="Genome Biol.">
        <title>SKESA: strategic k-mer extension for scrupulous assemblies.</title>
        <authorList>
            <person name="Souvorov A."/>
            <person name="Agarwala R."/>
            <person name="Lipman D.J."/>
        </authorList>
    </citation>
    <scope>NUCLEOTIDE SEQUENCE</scope>
    <source>
        <strain evidence="30">MA.00-00330</strain>
        <strain evidence="21">MA.01-02555</strain>
        <strain evidence="17">MA.01-02557</strain>
        <strain evidence="22">MA.01-02565</strain>
        <strain evidence="18">MA.1090603783</strain>
        <strain evidence="33">MA.98-00142</strain>
        <strain evidence="46">MA.BD-DU-2006-11-011980</strain>
        <strain evidence="34">MA.BD-DU-2006-12-002356</strain>
        <strain evidence="44">MA.BD-DU-2006-12-005205</strain>
        <strain evidence="40">MA.BD-DU-2006-12-006829</strain>
        <strain evidence="37">MA.BD-DU-2007-01-002056</strain>
        <strain evidence="20">MA.BD-DU-2007-01-002397</strain>
        <strain evidence="36">MA.BD-DU-2007-01-002854</strain>
        <strain evidence="43">MA.BD-DU-2007-02-004233</strain>
        <strain evidence="42">MA.BD-DU-2007-02-006914</strain>
        <strain evidence="23">MA.BD-OM-2006-12-002191</strain>
        <strain evidence="29">MA.BD-OM-2006-12-006393</strain>
        <strain evidence="16">MA.BD-OM-2006-12-006859</strain>
        <strain evidence="31">MA.BD-OM-2007-01-002579</strain>
        <strain evidence="28">MA.BD-OM-2007-01-002582</strain>
        <strain evidence="35">MA.BD-PM-2006-11-009480</strain>
        <strain evidence="32">MA.BD-PM-2006-11-012216</strain>
        <strain evidence="49">MA.BD-PM-2008-01-008561</strain>
        <strain evidence="48">MA.BD-PM-2008-12-003167</strain>
        <strain evidence="41">MA.CIT_ST109</strain>
        <strain evidence="24">MA.CIT_ST99</strain>
        <strain evidence="47">MA.DB_4</strain>
        <strain evidence="19">MA.GW_S04918-06</strain>
        <strain evidence="27">MA.GW_S05925-08</strain>
        <strain evidence="25">MA.R18</strain>
        <strain evidence="26">MA.R48</strain>
        <strain evidence="38">MA.R62</strain>
        <strain evidence="39">MA.WR-04-00283</strain>
        <strain evidence="45">MA.WR_88-83</strain>
    </source>
</reference>
<dbReference type="EMBL" id="DAAVME010000006">
    <property type="protein sequence ID" value="HAF5353887.1"/>
    <property type="molecule type" value="Genomic_DNA"/>
</dbReference>
<dbReference type="GO" id="GO:0046872">
    <property type="term" value="F:metal ion binding"/>
    <property type="evidence" value="ECO:0007669"/>
    <property type="project" value="UniProtKB-KW"/>
</dbReference>
<feature type="binding site" evidence="14">
    <location>
        <begin position="129"/>
        <end position="133"/>
    </location>
    <ligand>
        <name>substrate</name>
    </ligand>
</feature>
<dbReference type="CDD" id="cd01174">
    <property type="entry name" value="ribokinase"/>
    <property type="match status" value="1"/>
</dbReference>
<dbReference type="EMBL" id="DAAVKB010000005">
    <property type="protein sequence ID" value="HAF5160594.1"/>
    <property type="molecule type" value="Genomic_DNA"/>
</dbReference>
<dbReference type="PRINTS" id="PR00037">
    <property type="entry name" value="HTHLACR"/>
</dbReference>
<comment type="function">
    <text evidence="14">Catalyzes the phosphorylation of ribose at O-5 in a reaction requiring ATP and magnesium. The resulting D-ribose-5-phosphate can then be used either for sythesis of nucleotides, histidine, and tryptophan, or as a component of the pentose phosphate pathway.</text>
</comment>
<keyword evidence="14" id="KW-0963">Cytoplasm</keyword>
<dbReference type="EMBL" id="DAAUVF010000005">
    <property type="protein sequence ID" value="HAF3334887.1"/>
    <property type="molecule type" value="Genomic_DNA"/>
</dbReference>
<evidence type="ECO:0000256" key="9">
    <source>
        <dbReference type="ARBA" id="ARBA00022842"/>
    </source>
</evidence>
<evidence type="ECO:0000313" key="44">
    <source>
        <dbReference type="EMBL" id="HAF6705596.1"/>
    </source>
</evidence>
<evidence type="ECO:0000313" key="21">
    <source>
        <dbReference type="EMBL" id="HAF3513612.1"/>
    </source>
</evidence>
<dbReference type="FunFam" id="3.40.1190.20:FF:000019">
    <property type="entry name" value="Ribokinase"/>
    <property type="match status" value="1"/>
</dbReference>
<organism evidence="49">
    <name type="scientific">Salmonella enterica</name>
    <name type="common">Salmonella choleraesuis</name>
    <dbReference type="NCBI Taxonomy" id="28901"/>
    <lineage>
        <taxon>Bacteria</taxon>
        <taxon>Pseudomonadati</taxon>
        <taxon>Pseudomonadota</taxon>
        <taxon>Gammaproteobacteria</taxon>
        <taxon>Enterobacterales</taxon>
        <taxon>Enterobacteriaceae</taxon>
        <taxon>Salmonella</taxon>
    </lineage>
</organism>
<dbReference type="InterPro" id="IPR029056">
    <property type="entry name" value="Ribokinase-like"/>
</dbReference>
<dbReference type="EMBL" id="DAAVXF010000005">
    <property type="protein sequence ID" value="HAF6672357.1"/>
    <property type="molecule type" value="Genomic_DNA"/>
</dbReference>
<dbReference type="EMBL" id="DAAWNL010000007">
    <property type="protein sequence ID" value="HAF8618050.1"/>
    <property type="molecule type" value="Genomic_DNA"/>
</dbReference>
<evidence type="ECO:0000313" key="30">
    <source>
        <dbReference type="EMBL" id="HAF5170564.1"/>
    </source>
</evidence>
<dbReference type="EMBL" id="DAAUVN010000006">
    <property type="protein sequence ID" value="HAF3371494.1"/>
    <property type="molecule type" value="Genomic_DNA"/>
</dbReference>
<evidence type="ECO:0000313" key="28">
    <source>
        <dbReference type="EMBL" id="HAF5123496.1"/>
    </source>
</evidence>
<dbReference type="EMBL" id="DAAVLI010000006">
    <property type="protein sequence ID" value="HAF5109731.1"/>
    <property type="molecule type" value="Genomic_DNA"/>
</dbReference>
<evidence type="ECO:0000313" key="36">
    <source>
        <dbReference type="EMBL" id="HAF5353887.1"/>
    </source>
</evidence>
<evidence type="ECO:0000313" key="19">
    <source>
        <dbReference type="EMBL" id="HAF3371494.1"/>
    </source>
</evidence>
<evidence type="ECO:0000256" key="8">
    <source>
        <dbReference type="ARBA" id="ARBA00022840"/>
    </source>
</evidence>
<evidence type="ECO:0000313" key="33">
    <source>
        <dbReference type="EMBL" id="HAF5292312.1"/>
    </source>
</evidence>
<evidence type="ECO:0000256" key="11">
    <source>
        <dbReference type="ARBA" id="ARBA00023015"/>
    </source>
</evidence>
<dbReference type="Pfam" id="PF00294">
    <property type="entry name" value="PfkB"/>
    <property type="match status" value="1"/>
</dbReference>
<evidence type="ECO:0000256" key="1">
    <source>
        <dbReference type="ARBA" id="ARBA00005380"/>
    </source>
</evidence>
<dbReference type="EMBL" id="DAAVMA010000004">
    <property type="protein sequence ID" value="HAF5362906.1"/>
    <property type="molecule type" value="Genomic_DNA"/>
</dbReference>
<dbReference type="EMBL" id="DAAVKU010000005">
    <property type="protein sequence ID" value="HAF5292312.1"/>
    <property type="molecule type" value="Genomic_DNA"/>
</dbReference>
<dbReference type="PANTHER" id="PTHR10584:SF166">
    <property type="entry name" value="RIBOKINASE"/>
    <property type="match status" value="1"/>
</dbReference>
<dbReference type="EMBL" id="DAAVMB010000006">
    <property type="protein sequence ID" value="HAF5368128.1"/>
    <property type="molecule type" value="Genomic_DNA"/>
</dbReference>
<evidence type="ECO:0000313" key="32">
    <source>
        <dbReference type="EMBL" id="HAF5199545.1"/>
    </source>
</evidence>
<feature type="binding site" evidence="14">
    <location>
        <position position="343"/>
    </location>
    <ligand>
        <name>substrate</name>
    </ligand>
</feature>
<dbReference type="SUPFAM" id="SSF46785">
    <property type="entry name" value="Winged helix' DNA-binding domain"/>
    <property type="match status" value="1"/>
</dbReference>
<dbReference type="GO" id="GO:0019303">
    <property type="term" value="P:D-ribose catabolic process"/>
    <property type="evidence" value="ECO:0007669"/>
    <property type="project" value="UniProtKB-UniRule"/>
</dbReference>